<reference evidence="3 4" key="1">
    <citation type="submission" date="2015-11" db="EMBL/GenBank/DDBJ databases">
        <title>Expanding the genomic diversity of Burkholderia species for the development of highly accurate diagnostics.</title>
        <authorList>
            <person name="Sahl J."/>
            <person name="Keim P."/>
            <person name="Wagner D."/>
        </authorList>
    </citation>
    <scope>NUCLEOTIDE SEQUENCE [LARGE SCALE GENOMIC DNA]</scope>
    <source>
        <strain evidence="3 4">MSMB1960WGS</strain>
    </source>
</reference>
<dbReference type="AlphaFoldDB" id="A0A104Q1W7"/>
<dbReference type="EMBL" id="LPHB01000050">
    <property type="protein sequence ID" value="KWA60407.1"/>
    <property type="molecule type" value="Genomic_DNA"/>
</dbReference>
<dbReference type="Proteomes" id="UP000473470">
    <property type="component" value="Unassembled WGS sequence"/>
</dbReference>
<protein>
    <submittedName>
        <fullName evidence="3">Uncharacterized protein</fullName>
    </submittedName>
</protein>
<evidence type="ECO:0000313" key="4">
    <source>
        <dbReference type="Proteomes" id="UP000068603"/>
    </source>
</evidence>
<reference evidence="2 5" key="2">
    <citation type="submission" date="2019-09" db="EMBL/GenBank/DDBJ databases">
        <title>Draft genome sequences of 48 bacterial type strains from the CCUG.</title>
        <authorList>
            <person name="Tunovic T."/>
            <person name="Pineiro-Iglesias B."/>
            <person name="Unosson C."/>
            <person name="Inganas E."/>
            <person name="Ohlen M."/>
            <person name="Cardew S."/>
            <person name="Jensie-Markopoulos S."/>
            <person name="Salva-Serra F."/>
            <person name="Jaen-Luchoro D."/>
            <person name="Karlsson R."/>
            <person name="Svensson-Stadler L."/>
            <person name="Chun J."/>
            <person name="Moore E."/>
        </authorList>
    </citation>
    <scope>NUCLEOTIDE SEQUENCE [LARGE SCALE GENOMIC DNA]</scope>
    <source>
        <strain evidence="2 5">CCUG 65686</strain>
    </source>
</reference>
<evidence type="ECO:0000313" key="3">
    <source>
        <dbReference type="EMBL" id="KWA60407.1"/>
    </source>
</evidence>
<keyword evidence="1" id="KW-1133">Transmembrane helix</keyword>
<organism evidence="3">
    <name type="scientific">Burkholderia stagnalis</name>
    <dbReference type="NCBI Taxonomy" id="1503054"/>
    <lineage>
        <taxon>Bacteria</taxon>
        <taxon>Pseudomonadati</taxon>
        <taxon>Pseudomonadota</taxon>
        <taxon>Betaproteobacteria</taxon>
        <taxon>Burkholderiales</taxon>
        <taxon>Burkholderiaceae</taxon>
        <taxon>Burkholderia</taxon>
        <taxon>Burkholderia cepacia complex</taxon>
    </lineage>
</organism>
<evidence type="ECO:0000313" key="5">
    <source>
        <dbReference type="Proteomes" id="UP000473470"/>
    </source>
</evidence>
<proteinExistence type="predicted"/>
<comment type="caution">
    <text evidence="3">The sequence shown here is derived from an EMBL/GenBank/DDBJ whole genome shotgun (WGS) entry which is preliminary data.</text>
</comment>
<gene>
    <name evidence="2" type="ORF">F7R25_29590</name>
    <name evidence="3" type="ORF">WT44_18215</name>
</gene>
<keyword evidence="1" id="KW-0472">Membrane</keyword>
<dbReference type="STRING" id="1503054.WT74_30790"/>
<evidence type="ECO:0000313" key="2">
    <source>
        <dbReference type="EMBL" id="KAB0633516.1"/>
    </source>
</evidence>
<dbReference type="Proteomes" id="UP000068603">
    <property type="component" value="Unassembled WGS sequence"/>
</dbReference>
<name>A0A104Q1W7_9BURK</name>
<evidence type="ECO:0000256" key="1">
    <source>
        <dbReference type="SAM" id="Phobius"/>
    </source>
</evidence>
<accession>A0A104Q1W7</accession>
<keyword evidence="1" id="KW-0812">Transmembrane</keyword>
<dbReference type="EMBL" id="VZOK01000066">
    <property type="protein sequence ID" value="KAB0633516.1"/>
    <property type="molecule type" value="Genomic_DNA"/>
</dbReference>
<sequence>MMLGLTFWKSALGARAGAMHEDTSGTRHRRPPKPKLLLVASAAVAFAVIASGAPDVGIAIYLLAMLLFMLRAS</sequence>
<feature type="transmembrane region" description="Helical" evidence="1">
    <location>
        <begin position="37"/>
        <end position="70"/>
    </location>
</feature>